<evidence type="ECO:0000256" key="2">
    <source>
        <dbReference type="SAM" id="Phobius"/>
    </source>
</evidence>
<feature type="compositionally biased region" description="Pro residues" evidence="1">
    <location>
        <begin position="8"/>
        <end position="22"/>
    </location>
</feature>
<dbReference type="Pfam" id="PF04842">
    <property type="entry name" value="DUF639"/>
    <property type="match status" value="1"/>
</dbReference>
<gene>
    <name evidence="3" type="ORF">C4D60_Mb11t12850</name>
</gene>
<reference evidence="3 4" key="1">
    <citation type="journal article" date="2019" name="Nat. Plants">
        <title>Genome sequencing of Musa balbisiana reveals subgenome evolution and function divergence in polyploid bananas.</title>
        <authorList>
            <person name="Yao X."/>
        </authorList>
    </citation>
    <scope>NUCLEOTIDE SEQUENCE [LARGE SCALE GENOMIC DNA]</scope>
    <source>
        <strain evidence="4">cv. DH-PKW</strain>
        <tissue evidence="3">Leaves</tissue>
    </source>
</reference>
<name>A0A4S8J3N5_MUSBA</name>
<comment type="caution">
    <text evidence="3">The sequence shown here is derived from an EMBL/GenBank/DDBJ whole genome shotgun (WGS) entry which is preliminary data.</text>
</comment>
<organism evidence="3 4">
    <name type="scientific">Musa balbisiana</name>
    <name type="common">Banana</name>
    <dbReference type="NCBI Taxonomy" id="52838"/>
    <lineage>
        <taxon>Eukaryota</taxon>
        <taxon>Viridiplantae</taxon>
        <taxon>Streptophyta</taxon>
        <taxon>Embryophyta</taxon>
        <taxon>Tracheophyta</taxon>
        <taxon>Spermatophyta</taxon>
        <taxon>Magnoliopsida</taxon>
        <taxon>Liliopsida</taxon>
        <taxon>Zingiberales</taxon>
        <taxon>Musaceae</taxon>
        <taxon>Musa</taxon>
    </lineage>
</organism>
<evidence type="ECO:0000313" key="3">
    <source>
        <dbReference type="EMBL" id="THU56018.1"/>
    </source>
</evidence>
<dbReference type="PANTHER" id="PTHR31860:SF3">
    <property type="entry name" value="PROTEIN, PUTATIVE (DUF639)-RELATED"/>
    <property type="match status" value="1"/>
</dbReference>
<evidence type="ECO:0000256" key="1">
    <source>
        <dbReference type="SAM" id="MobiDB-lite"/>
    </source>
</evidence>
<evidence type="ECO:0000313" key="4">
    <source>
        <dbReference type="Proteomes" id="UP000317650"/>
    </source>
</evidence>
<accession>A0A4S8J3N5</accession>
<dbReference type="EMBL" id="PYDT01000007">
    <property type="protein sequence ID" value="THU56018.1"/>
    <property type="molecule type" value="Genomic_DNA"/>
</dbReference>
<keyword evidence="2" id="KW-1133">Transmembrane helix</keyword>
<keyword evidence="2" id="KW-0812">Transmembrane</keyword>
<sequence>MLRQFSVLPPPPLPSRSPPLRPVPRLLLPSDGCSLYLLHSRRRRRRRPLVIVLRSGGGDRWKLTDLDPNAVQDRLRSWLLKARTLLTEVATPIVKPGQGRKPATARELENMAVEEEVFVASEMTVDRRTTNGFLSFAAVVSIEQFARMNGLTGRKMQKIFEALAPETIRTDARSLVEYCCFRYLSRDSSDIHPSLKEHAFQRLIFVTMLAWEQPYTRDGGSQFLQDAFSFQGQLVGEDAFVRIAPAVAGVSDVSTAHHLFKALAGDEQGISLSLWTTYLAELLKVHQGRQSYENGDFVLPYEQLLCIGSSRKRPVLKWENNIAWPGNLTWSTGQLVGEDAFVRIAPAVAGVSDVSTAHHLFKALAGDEQGISLSLWTTYLAELLKVHQGRQSYENGDFVLPYEQLLCIGSSRKRPVLKWENNIAWPGNLTLTNKALYFEAIGLTGTKKSVRLDLTCHGSRIEKTKVGPFASKLFDSAVSISSGLNSETWILEFVDFGGEMRRDVWHAFIREIISLYEFLREYGPDDDDPSIHDVYGAHKGKRRAIRSAANNIARLQCLQFIRKLSEDPAKLVQFSYLRNVPYGDVVFQTLAVSFWGGPLVTKFKHTNNLPVQRMKSVEDLSGSNVHLIDIDGSVYLRKWMKSPSWSSSSSVTFWKNSLVKHGIVLAKNLVVADLSLIERAALTCKEKSRMVEKTQATIDAAMIKGIPSNIDLFKELMLPLVVVAEKFDKLRHWEKPRVTLSFLVFAYTIIFTNLLSYVLPATLIVMAATMLLLKGLKEQGRLGRFFGRVVIRDQPPSNTIQKIIALKEAMAYVENYLQNINVILLKIRTIMLSVQPEVTFEVAIVLLGSAISLLVIPFKYILALIIFDLFTRELRFRREMVMKFMSFLRERWAGIHAAPVVVLPYESPETVTEGVNTTDPDRIKSERILGNGSAAKS</sequence>
<protein>
    <submittedName>
        <fullName evidence="3">Uncharacterized protein</fullName>
    </submittedName>
</protein>
<keyword evidence="2" id="KW-0472">Membrane</keyword>
<feature type="region of interest" description="Disordered" evidence="1">
    <location>
        <begin position="1"/>
        <end position="22"/>
    </location>
</feature>
<keyword evidence="4" id="KW-1185">Reference proteome</keyword>
<proteinExistence type="predicted"/>
<dbReference type="PANTHER" id="PTHR31860">
    <property type="entry name" value="HEAT-INDUCIBLE TRANSCRIPTION REPRESSOR (DUF639)-RELATED"/>
    <property type="match status" value="1"/>
</dbReference>
<dbReference type="AlphaFoldDB" id="A0A4S8J3N5"/>
<dbReference type="Proteomes" id="UP000317650">
    <property type="component" value="Chromosome 11"/>
</dbReference>
<feature type="transmembrane region" description="Helical" evidence="2">
    <location>
        <begin position="740"/>
        <end position="773"/>
    </location>
</feature>
<feature type="transmembrane region" description="Helical" evidence="2">
    <location>
        <begin position="842"/>
        <end position="870"/>
    </location>
</feature>
<dbReference type="InterPro" id="IPR006927">
    <property type="entry name" value="DUF639"/>
</dbReference>